<evidence type="ECO:0000256" key="7">
    <source>
        <dbReference type="ARBA" id="ARBA00022741"/>
    </source>
</evidence>
<dbReference type="InterPro" id="IPR011009">
    <property type="entry name" value="Kinase-like_dom_sf"/>
</dbReference>
<dbReference type="WBParaSite" id="PgR049_g070_t02">
    <property type="protein sequence ID" value="PgR049_g070_t02"/>
    <property type="gene ID" value="PgR049_g070"/>
</dbReference>
<dbReference type="GO" id="GO:0110031">
    <property type="term" value="P:negative regulation of G2/MI transition of meiotic cell cycle"/>
    <property type="evidence" value="ECO:0007669"/>
    <property type="project" value="TreeGrafter"/>
</dbReference>
<feature type="binding site" evidence="22">
    <location>
        <position position="123"/>
    </location>
    <ligand>
        <name>ATP</name>
        <dbReference type="ChEBI" id="CHEBI:30616"/>
    </ligand>
</feature>
<dbReference type="PROSITE" id="PS00107">
    <property type="entry name" value="PROTEIN_KINASE_ATP"/>
    <property type="match status" value="1"/>
</dbReference>
<dbReference type="GO" id="GO:0046872">
    <property type="term" value="F:metal ion binding"/>
    <property type="evidence" value="ECO:0007669"/>
    <property type="project" value="UniProtKB-KW"/>
</dbReference>
<dbReference type="WBParaSite" id="PgR049_g070_t05">
    <property type="protein sequence ID" value="PgR049_g070_t05"/>
    <property type="gene ID" value="PgR049_g070"/>
</dbReference>
<comment type="subcellular location">
    <subcellularLocation>
        <location evidence="1">Golgi apparatus membrane</location>
        <topology evidence="1">Peripheral membrane protein</topology>
    </subcellularLocation>
</comment>
<organism evidence="25 28">
    <name type="scientific">Parascaris univalens</name>
    <name type="common">Nematode worm</name>
    <dbReference type="NCBI Taxonomy" id="6257"/>
    <lineage>
        <taxon>Eukaryota</taxon>
        <taxon>Metazoa</taxon>
        <taxon>Ecdysozoa</taxon>
        <taxon>Nematoda</taxon>
        <taxon>Chromadorea</taxon>
        <taxon>Rhabditida</taxon>
        <taxon>Spirurina</taxon>
        <taxon>Ascaridomorpha</taxon>
        <taxon>Ascaridoidea</taxon>
        <taxon>Ascarididae</taxon>
        <taxon>Parascaris</taxon>
    </lineage>
</organism>
<dbReference type="GO" id="GO:0051321">
    <property type="term" value="P:meiotic cell cycle"/>
    <property type="evidence" value="ECO:0007669"/>
    <property type="project" value="TreeGrafter"/>
</dbReference>
<dbReference type="WBParaSite" id="PgR049_g070_t03">
    <property type="protein sequence ID" value="PgR049_g070_t03"/>
    <property type="gene ID" value="PgR049_g070"/>
</dbReference>
<keyword evidence="15" id="KW-0131">Cell cycle</keyword>
<dbReference type="Proteomes" id="UP000887569">
    <property type="component" value="Unplaced"/>
</dbReference>
<evidence type="ECO:0000256" key="23">
    <source>
        <dbReference type="SAM" id="MobiDB-lite"/>
    </source>
</evidence>
<evidence type="ECO:0000256" key="8">
    <source>
        <dbReference type="ARBA" id="ARBA00022777"/>
    </source>
</evidence>
<evidence type="ECO:0000256" key="20">
    <source>
        <dbReference type="ARBA" id="ARBA00074601"/>
    </source>
</evidence>
<keyword evidence="3" id="KW-0723">Serine/threonine-protein kinase</keyword>
<dbReference type="PANTHER" id="PTHR11042">
    <property type="entry name" value="EUKARYOTIC TRANSLATION INITIATION FACTOR 2-ALPHA KINASE EIF2-ALPHA KINASE -RELATED"/>
    <property type="match status" value="1"/>
</dbReference>
<evidence type="ECO:0000256" key="16">
    <source>
        <dbReference type="ARBA" id="ARBA00037982"/>
    </source>
</evidence>
<evidence type="ECO:0000256" key="5">
    <source>
        <dbReference type="ARBA" id="ARBA00022679"/>
    </source>
</evidence>
<evidence type="ECO:0000256" key="11">
    <source>
        <dbReference type="ARBA" id="ARBA00022871"/>
    </source>
</evidence>
<dbReference type="PANTHER" id="PTHR11042:SF183">
    <property type="entry name" value="MEMBRANE-ASSOCIATED TYROSINE- AND THREONINE-SPECIFIC CDC2-INHIBITORY KINASE"/>
    <property type="match status" value="1"/>
</dbReference>
<evidence type="ECO:0000256" key="10">
    <source>
        <dbReference type="ARBA" id="ARBA00022842"/>
    </source>
</evidence>
<evidence type="ECO:0000256" key="15">
    <source>
        <dbReference type="ARBA" id="ARBA00023306"/>
    </source>
</evidence>
<dbReference type="Gene3D" id="3.30.200.20">
    <property type="entry name" value="Phosphorylase Kinase, domain 1"/>
    <property type="match status" value="1"/>
</dbReference>
<dbReference type="AlphaFoldDB" id="A0A915BPH6"/>
<dbReference type="GO" id="GO:0005634">
    <property type="term" value="C:nucleus"/>
    <property type="evidence" value="ECO:0007669"/>
    <property type="project" value="TreeGrafter"/>
</dbReference>
<keyword evidence="14" id="KW-0472">Membrane</keyword>
<dbReference type="Gene3D" id="1.10.510.10">
    <property type="entry name" value="Transferase(Phosphotransferase) domain 1"/>
    <property type="match status" value="1"/>
</dbReference>
<keyword evidence="12" id="KW-0896">Oogenesis</keyword>
<evidence type="ECO:0000256" key="2">
    <source>
        <dbReference type="ARBA" id="ARBA00012513"/>
    </source>
</evidence>
<dbReference type="SUPFAM" id="SSF56112">
    <property type="entry name" value="Protein kinase-like (PK-like)"/>
    <property type="match status" value="1"/>
</dbReference>
<dbReference type="SMART" id="SM00220">
    <property type="entry name" value="S_TKc"/>
    <property type="match status" value="1"/>
</dbReference>
<evidence type="ECO:0000256" key="21">
    <source>
        <dbReference type="ARBA" id="ARBA00084081"/>
    </source>
</evidence>
<name>A0A915BPH6_PARUN</name>
<dbReference type="Pfam" id="PF00069">
    <property type="entry name" value="Pkinase"/>
    <property type="match status" value="1"/>
</dbReference>
<feature type="region of interest" description="Disordered" evidence="23">
    <location>
        <begin position="597"/>
        <end position="630"/>
    </location>
</feature>
<comment type="catalytic activity">
    <reaction evidence="17">
        <text>L-threonyl-[protein] + ATP = O-phospho-L-threonyl-[protein] + ADP + H(+)</text>
        <dbReference type="Rhea" id="RHEA:46608"/>
        <dbReference type="Rhea" id="RHEA-COMP:11060"/>
        <dbReference type="Rhea" id="RHEA-COMP:11605"/>
        <dbReference type="ChEBI" id="CHEBI:15378"/>
        <dbReference type="ChEBI" id="CHEBI:30013"/>
        <dbReference type="ChEBI" id="CHEBI:30616"/>
        <dbReference type="ChEBI" id="CHEBI:61977"/>
        <dbReference type="ChEBI" id="CHEBI:456216"/>
        <dbReference type="EC" id="2.7.11.1"/>
    </reaction>
</comment>
<evidence type="ECO:0000256" key="4">
    <source>
        <dbReference type="ARBA" id="ARBA00022553"/>
    </source>
</evidence>
<proteinExistence type="inferred from homology"/>
<evidence type="ECO:0000256" key="1">
    <source>
        <dbReference type="ARBA" id="ARBA00004395"/>
    </source>
</evidence>
<keyword evidence="7 22" id="KW-0547">Nucleotide-binding</keyword>
<feature type="compositionally biased region" description="Low complexity" evidence="23">
    <location>
        <begin position="481"/>
        <end position="494"/>
    </location>
</feature>
<evidence type="ECO:0000256" key="18">
    <source>
        <dbReference type="ARBA" id="ARBA00048679"/>
    </source>
</evidence>
<evidence type="ECO:0000256" key="13">
    <source>
        <dbReference type="ARBA" id="ARBA00023034"/>
    </source>
</evidence>
<dbReference type="PROSITE" id="PS00108">
    <property type="entry name" value="PROTEIN_KINASE_ST"/>
    <property type="match status" value="1"/>
</dbReference>
<protein>
    <recommendedName>
        <fullName evidence="20">Membrane-associated tyrosine- and threonine-specific cdc2-inhibitory kinase</fullName>
        <ecNumber evidence="2">2.7.11.1</ecNumber>
    </recommendedName>
    <alternativeName>
        <fullName evidence="19">Membrane-associated tyrosine- and threonine-specific cdc2-inhibitory kinase wee-1.3</fullName>
    </alternativeName>
    <alternativeName>
        <fullName evidence="21">Myt1 kinase</fullName>
    </alternativeName>
</protein>
<comment type="similarity">
    <text evidence="16">Belongs to the protein kinase superfamily. Ser/Thr protein kinase family. GCN2 subfamily.</text>
</comment>
<dbReference type="InterPro" id="IPR008271">
    <property type="entry name" value="Ser/Thr_kinase_AS"/>
</dbReference>
<keyword evidence="9 22" id="KW-0067">ATP-binding</keyword>
<evidence type="ECO:0000256" key="17">
    <source>
        <dbReference type="ARBA" id="ARBA00047899"/>
    </source>
</evidence>
<accession>A0A915BPH6</accession>
<dbReference type="InterPro" id="IPR000719">
    <property type="entry name" value="Prot_kinase_dom"/>
</dbReference>
<keyword evidence="13" id="KW-0333">Golgi apparatus</keyword>
<evidence type="ECO:0000256" key="12">
    <source>
        <dbReference type="ARBA" id="ARBA00022943"/>
    </source>
</evidence>
<evidence type="ECO:0000313" key="25">
    <source>
        <dbReference type="Proteomes" id="UP000887569"/>
    </source>
</evidence>
<evidence type="ECO:0000256" key="6">
    <source>
        <dbReference type="ARBA" id="ARBA00022723"/>
    </source>
</evidence>
<dbReference type="InterPro" id="IPR017441">
    <property type="entry name" value="Protein_kinase_ATP_BS"/>
</dbReference>
<dbReference type="PROSITE" id="PS50011">
    <property type="entry name" value="PROTEIN_KINASE_DOM"/>
    <property type="match status" value="1"/>
</dbReference>
<dbReference type="GO" id="GO:0048477">
    <property type="term" value="P:oogenesis"/>
    <property type="evidence" value="ECO:0007669"/>
    <property type="project" value="UniProtKB-KW"/>
</dbReference>
<dbReference type="WBParaSite" id="PgR049_g070_t04">
    <property type="protein sequence ID" value="PgR049_g070_t04"/>
    <property type="gene ID" value="PgR049_g070"/>
</dbReference>
<keyword evidence="12" id="KW-0221">Differentiation</keyword>
<evidence type="ECO:0000313" key="28">
    <source>
        <dbReference type="WBParaSite" id="PgR049_g070_t04"/>
    </source>
</evidence>
<sequence>MKSSTNDVYASPPLPIFYTDFDSPLSTKKERKRALTRSVPRVIRTAPVGSRFYPRRFSLQKPHFITFKSNSDPVLTKSKSYNERSGLTYFEQCFEQERKIGEGSFGEVFRVKSKDDNKWYAVKRTIEPFRNSSDRELKLREVQKHELLPKHPNLVEFIRAWEERGRLYIQTELCEYSLSDYAEREHNIPEEQLWYYFSDLVAAVNHLHSHHLLHLDIKPENIFISRDQVCKLGDFGLIFDLNKDTPVTAQEGDSKYLAPEVLNSPPAKPADIFSLGISILELATDLDLPSRGDGWRMLREGNIPEMFTNKISSKLRHLIYWMMEPDPEKRPTAQQLLNDATIQHYLTLRIKQRSGVLTQYMMEKLTWFYMCMLNALQFLLWPVMKPLSYFRGVPITPRGRSDSPRTAAFYKSLTAESPIRHVLTRSNNIVQRLRFDSYDSDDDEHEMYESTGGGCDSYAAEREGGDTVRPQRRLFDMADDSSTTSPSVSSPISSRCASGRSVEPGKRIRLSESALRSPARRIIGIPVGPEENHTGDSGEVVDDGRLHKRSAQFTKRNLRTAMSAPVPRQIRAQLRSLAVCPLPKLDFTILDSSKRIDEKTKAQKNGSVGKSPLTVRQVDSRGSSADEMVL</sequence>
<feature type="region of interest" description="Disordered" evidence="23">
    <location>
        <begin position="441"/>
        <end position="466"/>
    </location>
</feature>
<evidence type="ECO:0000256" key="22">
    <source>
        <dbReference type="PROSITE-ProRule" id="PRU10141"/>
    </source>
</evidence>
<reference evidence="26 27" key="1">
    <citation type="submission" date="2022-11" db="UniProtKB">
        <authorList>
            <consortium name="WormBaseParasite"/>
        </authorList>
    </citation>
    <scope>IDENTIFICATION</scope>
</reference>
<dbReference type="FunFam" id="1.10.510.10:FF:000315">
    <property type="entry name" value="membrane-associated tyrosine- and threonine-specific cdc2-inhibitory kinase"/>
    <property type="match status" value="1"/>
</dbReference>
<keyword evidence="8" id="KW-0418">Kinase</keyword>
<dbReference type="FunFam" id="3.30.200.20:FF:000280">
    <property type="entry name" value="membrane-associated tyrosine- and threonine-specific cdc2-inhibitory kinase"/>
    <property type="match status" value="1"/>
</dbReference>
<evidence type="ECO:0000256" key="14">
    <source>
        <dbReference type="ARBA" id="ARBA00023136"/>
    </source>
</evidence>
<keyword evidence="11" id="KW-0744">Spermatogenesis</keyword>
<evidence type="ECO:0000313" key="26">
    <source>
        <dbReference type="WBParaSite" id="PgR049_g070_t02"/>
    </source>
</evidence>
<dbReference type="GO" id="GO:0000139">
    <property type="term" value="C:Golgi membrane"/>
    <property type="evidence" value="ECO:0007669"/>
    <property type="project" value="UniProtKB-SubCell"/>
</dbReference>
<evidence type="ECO:0000259" key="24">
    <source>
        <dbReference type="PROSITE" id="PS50011"/>
    </source>
</evidence>
<keyword evidence="5" id="KW-0808">Transferase</keyword>
<feature type="region of interest" description="Disordered" evidence="23">
    <location>
        <begin position="478"/>
        <end position="507"/>
    </location>
</feature>
<evidence type="ECO:0000256" key="3">
    <source>
        <dbReference type="ARBA" id="ARBA00022527"/>
    </source>
</evidence>
<keyword evidence="10" id="KW-0460">Magnesium</keyword>
<comment type="catalytic activity">
    <reaction evidence="18">
        <text>L-seryl-[protein] + ATP = O-phospho-L-seryl-[protein] + ADP + H(+)</text>
        <dbReference type="Rhea" id="RHEA:17989"/>
        <dbReference type="Rhea" id="RHEA-COMP:9863"/>
        <dbReference type="Rhea" id="RHEA-COMP:11604"/>
        <dbReference type="ChEBI" id="CHEBI:15378"/>
        <dbReference type="ChEBI" id="CHEBI:29999"/>
        <dbReference type="ChEBI" id="CHEBI:30616"/>
        <dbReference type="ChEBI" id="CHEBI:83421"/>
        <dbReference type="ChEBI" id="CHEBI:456216"/>
        <dbReference type="EC" id="2.7.11.1"/>
    </reaction>
</comment>
<dbReference type="GO" id="GO:0005524">
    <property type="term" value="F:ATP binding"/>
    <property type="evidence" value="ECO:0007669"/>
    <property type="project" value="UniProtKB-UniRule"/>
</dbReference>
<dbReference type="InterPro" id="IPR050339">
    <property type="entry name" value="CC_SR_Kinase"/>
</dbReference>
<evidence type="ECO:0000256" key="9">
    <source>
        <dbReference type="ARBA" id="ARBA00022840"/>
    </source>
</evidence>
<dbReference type="GO" id="GO:0004674">
    <property type="term" value="F:protein serine/threonine kinase activity"/>
    <property type="evidence" value="ECO:0007669"/>
    <property type="project" value="UniProtKB-KW"/>
</dbReference>
<dbReference type="GO" id="GO:0007283">
    <property type="term" value="P:spermatogenesis"/>
    <property type="evidence" value="ECO:0007669"/>
    <property type="project" value="UniProtKB-KW"/>
</dbReference>
<dbReference type="EC" id="2.7.11.1" evidence="2"/>
<keyword evidence="6" id="KW-0479">Metal-binding</keyword>
<evidence type="ECO:0000256" key="19">
    <source>
        <dbReference type="ARBA" id="ARBA00071413"/>
    </source>
</evidence>
<keyword evidence="25" id="KW-1185">Reference proteome</keyword>
<feature type="domain" description="Protein kinase" evidence="24">
    <location>
        <begin position="94"/>
        <end position="346"/>
    </location>
</feature>
<evidence type="ECO:0000313" key="27">
    <source>
        <dbReference type="WBParaSite" id="PgR049_g070_t03"/>
    </source>
</evidence>
<keyword evidence="4" id="KW-0597">Phosphoprotein</keyword>